<keyword evidence="2" id="KW-1185">Reference proteome</keyword>
<gene>
    <name evidence="1" type="ORF">CYJ98_007315</name>
</gene>
<dbReference type="RefSeq" id="WP_101755986.1">
    <property type="nucleotide sequence ID" value="NZ_CP136962.1"/>
</dbReference>
<organism evidence="1 2">
    <name type="scientific">Neisseria perflava</name>
    <dbReference type="NCBI Taxonomy" id="33053"/>
    <lineage>
        <taxon>Bacteria</taxon>
        <taxon>Pseudomonadati</taxon>
        <taxon>Pseudomonadota</taxon>
        <taxon>Betaproteobacteria</taxon>
        <taxon>Neisseriales</taxon>
        <taxon>Neisseriaceae</taxon>
        <taxon>Neisseria</taxon>
    </lineage>
</organism>
<dbReference type="EMBL" id="CP136962">
    <property type="protein sequence ID" value="WOS97381.1"/>
    <property type="molecule type" value="Genomic_DNA"/>
</dbReference>
<dbReference type="AlphaFoldDB" id="A0A9X7I5P8"/>
<protein>
    <submittedName>
        <fullName evidence="1">Uncharacterized protein</fullName>
    </submittedName>
</protein>
<sequence length="292" mass="34483">MAFITKYNFKRIHANPETVGKGLMMENCEELLYPHKKIDWFSDLEATRLFLCKILLLEPGHALFAQMIHQKWLKIYTPADNFRRATKPKAPSYHINKACEGLHQPFRDFELPVGFVEIYGEAGVIRFRKWLNFDVLEHDPERFKIKCEALWPQVSWHSVLLERKENSGVHVFDYSTEEEIHGYINYLMEQYTQWLNNVLNDTERKSVETFKRRSTQKGLSFPGMDNQALNKLMATFQREFKNRMTNALLAYYYKVAEKNHSDDVNKEVLEHLGFKPCGHVDCLLHKLSLDDF</sequence>
<evidence type="ECO:0000313" key="2">
    <source>
        <dbReference type="Proteomes" id="UP000234781"/>
    </source>
</evidence>
<dbReference type="Proteomes" id="UP000234781">
    <property type="component" value="Chromosome"/>
</dbReference>
<name>A0A9X7I5P8_NEIPE</name>
<proteinExistence type="predicted"/>
<evidence type="ECO:0000313" key="1">
    <source>
        <dbReference type="EMBL" id="WOS97381.1"/>
    </source>
</evidence>
<reference evidence="2" key="1">
    <citation type="submission" date="2017-12" db="EMBL/GenBank/DDBJ databases">
        <title>Phylogenetic diversity of female urinary microbiome.</title>
        <authorList>
            <person name="Thomas-White K."/>
            <person name="Wolfe A.J."/>
        </authorList>
    </citation>
    <scope>NUCLEOTIDE SEQUENCE [LARGE SCALE GENOMIC DNA]</scope>
    <source>
        <strain evidence="2">UMB0023</strain>
    </source>
</reference>
<accession>A0A9X7I5P8</accession>